<dbReference type="EMBL" id="RKQG01000001">
    <property type="protein sequence ID" value="RPE36880.1"/>
    <property type="molecule type" value="Genomic_DNA"/>
</dbReference>
<organism evidence="1 2">
    <name type="scientific">Kitasatospora cineracea</name>
    <dbReference type="NCBI Taxonomy" id="88074"/>
    <lineage>
        <taxon>Bacteria</taxon>
        <taxon>Bacillati</taxon>
        <taxon>Actinomycetota</taxon>
        <taxon>Actinomycetes</taxon>
        <taxon>Kitasatosporales</taxon>
        <taxon>Streptomycetaceae</taxon>
        <taxon>Kitasatospora</taxon>
    </lineage>
</organism>
<accession>A0A3N4SE30</accession>
<dbReference type="RefSeq" id="WP_123819740.1">
    <property type="nucleotide sequence ID" value="NZ_RKQG01000001.1"/>
</dbReference>
<gene>
    <name evidence="1" type="ORF">EDD38_5261</name>
</gene>
<dbReference type="Gene3D" id="3.30.750.24">
    <property type="entry name" value="STAS domain"/>
    <property type="match status" value="1"/>
</dbReference>
<proteinExistence type="predicted"/>
<evidence type="ECO:0000313" key="1">
    <source>
        <dbReference type="EMBL" id="RPE36880.1"/>
    </source>
</evidence>
<reference evidence="1 2" key="1">
    <citation type="submission" date="2018-11" db="EMBL/GenBank/DDBJ databases">
        <title>Sequencing the genomes of 1000 actinobacteria strains.</title>
        <authorList>
            <person name="Klenk H.-P."/>
        </authorList>
    </citation>
    <scope>NUCLEOTIDE SEQUENCE [LARGE SCALE GENOMIC DNA]</scope>
    <source>
        <strain evidence="1 2">DSM 44781</strain>
    </source>
</reference>
<evidence type="ECO:0000313" key="2">
    <source>
        <dbReference type="Proteomes" id="UP000266906"/>
    </source>
</evidence>
<comment type="caution">
    <text evidence="1">The sequence shown here is derived from an EMBL/GenBank/DDBJ whole genome shotgun (WGS) entry which is preliminary data.</text>
</comment>
<name>A0A3N4SE30_9ACTN</name>
<dbReference type="InterPro" id="IPR036513">
    <property type="entry name" value="STAS_dom_sf"/>
</dbReference>
<keyword evidence="2" id="KW-1185">Reference proteome</keyword>
<evidence type="ECO:0008006" key="3">
    <source>
        <dbReference type="Google" id="ProtNLM"/>
    </source>
</evidence>
<sequence length="86" mass="9052">METLEIEPRPGAEEHLAALLARQPRPVRVVLLVAGVGSPGPGELDRLGRLAAGARRAGHQVVLRGAGPRLRLLLELTGLAEALPVE</sequence>
<dbReference type="Proteomes" id="UP000266906">
    <property type="component" value="Unassembled WGS sequence"/>
</dbReference>
<dbReference type="AlphaFoldDB" id="A0A3N4SE30"/>
<protein>
    <recommendedName>
        <fullName evidence="3">STAS domain-containing protein</fullName>
    </recommendedName>
</protein>